<evidence type="ECO:0000259" key="2">
    <source>
        <dbReference type="Pfam" id="PF04101"/>
    </source>
</evidence>
<dbReference type="HOGENOM" id="CLU_000537_7_1_5"/>
<dbReference type="eggNOG" id="COG1819">
    <property type="taxonomic scope" value="Bacteria"/>
</dbReference>
<dbReference type="EMBL" id="CP008941">
    <property type="protein sequence ID" value="AIK95617.1"/>
    <property type="molecule type" value="Genomic_DNA"/>
</dbReference>
<dbReference type="CDD" id="cd03784">
    <property type="entry name" value="GT1_Gtf-like"/>
    <property type="match status" value="1"/>
</dbReference>
<organism evidence="3 4">
    <name type="scientific">Candidatus Odyssella acanthamoebae</name>
    <dbReference type="NCBI Taxonomy" id="91604"/>
    <lineage>
        <taxon>Bacteria</taxon>
        <taxon>Pseudomonadati</taxon>
        <taxon>Pseudomonadota</taxon>
        <taxon>Alphaproteobacteria</taxon>
        <taxon>Holosporales</taxon>
        <taxon>Candidatus Paracaedibacteraceae</taxon>
        <taxon>Candidatus Odyssella</taxon>
    </lineage>
</organism>
<dbReference type="SUPFAM" id="SSF53756">
    <property type="entry name" value="UDP-Glycosyltransferase/glycogen phosphorylase"/>
    <property type="match status" value="1"/>
</dbReference>
<name>A0A077AR06_9PROT</name>
<keyword evidence="1" id="KW-0808">Transferase</keyword>
<dbReference type="PANTHER" id="PTHR11926">
    <property type="entry name" value="GLUCOSYL/GLUCURONOSYL TRANSFERASES"/>
    <property type="match status" value="1"/>
</dbReference>
<keyword evidence="4" id="KW-1185">Reference proteome</keyword>
<dbReference type="InterPro" id="IPR002213">
    <property type="entry name" value="UDP_glucos_trans"/>
</dbReference>
<dbReference type="OrthoDB" id="139086at2"/>
<dbReference type="PROSITE" id="PS00375">
    <property type="entry name" value="UDPGT"/>
    <property type="match status" value="1"/>
</dbReference>
<evidence type="ECO:0000313" key="4">
    <source>
        <dbReference type="Proteomes" id="UP000028926"/>
    </source>
</evidence>
<evidence type="ECO:0000256" key="1">
    <source>
        <dbReference type="ARBA" id="ARBA00022679"/>
    </source>
</evidence>
<dbReference type="Gene3D" id="3.40.50.2000">
    <property type="entry name" value="Glycogen Phosphorylase B"/>
    <property type="match status" value="2"/>
</dbReference>
<dbReference type="AlphaFoldDB" id="A0A077AR06"/>
<dbReference type="GO" id="GO:0080044">
    <property type="term" value="F:quercetin 7-O-glucosyltransferase activity"/>
    <property type="evidence" value="ECO:0007669"/>
    <property type="project" value="TreeGrafter"/>
</dbReference>
<reference evidence="3 4" key="1">
    <citation type="submission" date="2014-07" db="EMBL/GenBank/DDBJ databases">
        <title>Comparative genomic insights into amoeba endosymbionts belonging to the families of Holosporaceae and Candidatus Midichloriaceae within Rickettsiales.</title>
        <authorList>
            <person name="Wang Z."/>
            <person name="Wu M."/>
        </authorList>
    </citation>
    <scope>NUCLEOTIDE SEQUENCE [LARGE SCALE GENOMIC DNA]</scope>
    <source>
        <strain evidence="3">PRA3</strain>
    </source>
</reference>
<dbReference type="RefSeq" id="WP_038462861.1">
    <property type="nucleotide sequence ID" value="NZ_CP008941.1"/>
</dbReference>
<dbReference type="PANTHER" id="PTHR11926:SF774">
    <property type="entry name" value="UDP-GLYCOSYLTRANSFERASE 85A1-RELATED"/>
    <property type="match status" value="1"/>
</dbReference>
<dbReference type="KEGG" id="paca:ID47_00895"/>
<dbReference type="STRING" id="91604.ID47_00895"/>
<evidence type="ECO:0000313" key="3">
    <source>
        <dbReference type="EMBL" id="AIK95617.1"/>
    </source>
</evidence>
<dbReference type="InterPro" id="IPR035595">
    <property type="entry name" value="UDP_glycos_trans_CS"/>
</dbReference>
<dbReference type="Pfam" id="PF04101">
    <property type="entry name" value="Glyco_tran_28_C"/>
    <property type="match status" value="1"/>
</dbReference>
<dbReference type="InterPro" id="IPR007235">
    <property type="entry name" value="Glyco_trans_28_C"/>
</dbReference>
<accession>A0A077AR06</accession>
<dbReference type="Proteomes" id="UP000028926">
    <property type="component" value="Chromosome"/>
</dbReference>
<protein>
    <recommendedName>
        <fullName evidence="2">Glycosyl transferase family 28 C-terminal domain-containing protein</fullName>
    </recommendedName>
</protein>
<proteinExistence type="predicted"/>
<dbReference type="GO" id="GO:0080043">
    <property type="term" value="F:quercetin 3-O-glucosyltransferase activity"/>
    <property type="evidence" value="ECO:0007669"/>
    <property type="project" value="TreeGrafter"/>
</dbReference>
<feature type="domain" description="Glycosyl transferase family 28 C-terminal" evidence="2">
    <location>
        <begin position="256"/>
        <end position="364"/>
    </location>
</feature>
<sequence length="409" mass="46825">MNMLKACQLKKHHNNWETGQNCRCMIFGFPSYGHTNPLLLLSAELVKAGYEVSFYNTDMFKKEIENTGATFIDYKSPTAVLSSQPMDCKTLDLEALYEELNHIHDEVWPTLPRFTENVDIIIHDQFAIWGKRYAERNNITSLCSNTYLLTTPHYWRSNFKIEKLKENEQLLDEFVNCLSGSSANGIIVYTPQEMQMVQLSADARNIFFLGNRFASQYAPSTAKFGKEALIYISLGTIFNCDIELLKSLIDYFGNTKYNLVISSGNNLKIHEELSKLKLKPNIQVHKFVDQLKVLQEASLFITHGGSNSLYESLYFTVPMILFPQMEEQHINAQKMAELNVGYYIQKDGVSKARMDEAMNNIKQNWDIYKGSTMLLREAIIRSSNAQKVVDQVNKLLSKNQRPPAKAVGM</sequence>
<gene>
    <name evidence="3" type="ORF">ID47_00895</name>
</gene>